<evidence type="ECO:0000313" key="12">
    <source>
        <dbReference type="EMBL" id="QGQ96808.1"/>
    </source>
</evidence>
<evidence type="ECO:0000313" key="13">
    <source>
        <dbReference type="Proteomes" id="UP000426246"/>
    </source>
</evidence>
<organism evidence="12 13">
    <name type="scientific">Paenibacillus psychroresistens</name>
    <dbReference type="NCBI Taxonomy" id="1778678"/>
    <lineage>
        <taxon>Bacteria</taxon>
        <taxon>Bacillati</taxon>
        <taxon>Bacillota</taxon>
        <taxon>Bacilli</taxon>
        <taxon>Bacillales</taxon>
        <taxon>Paenibacillaceae</taxon>
        <taxon>Paenibacillus</taxon>
    </lineage>
</organism>
<keyword evidence="13" id="KW-1185">Reference proteome</keyword>
<sequence>MNVFKQLKEFYWPKRKLFFISILCLAFATGLGLVYPNLLRYLIDEVIVKEKYDKVPVLAIIVVLVVTLKGMLQFLHGLTGGRLGNWMAYNLRNALYDKLQQLSFQYYDKAKTGDLMSRLTADLDAIRMFLGFGFAQILNVVLMLVFGSAMMFSINWKLTLLTLIFMPFLVITASKFETKIHPAFRIIRQSMSDLTTAVQENITGVRTVKSFAREEHEVKRFMVHSADYKSSNLLSAGIWAKYFPVMELFANLSVVILLGIGGYMVIQDSMSIGELVAFFSLIWYIIGPLWGIGFHINNYTQSKASGERVLEIINQYVHVKDKEHAISLAPSQVKGFVTFEDVNFAYPDKKPALIDLSLDAPPGSVIGILGGTGAGKSTIIQLLYRAYNLKSGRITLDGYNINDISLESLRRQIAVVFQETFLFSASIRNNIAYGIRDISMEQVIQVAKLARAHDFIMELPLGYDTIVGERGLGLSGGQKQRIAIARALLKDPRILILDDATSAVDMETEHEIQAGFREVMKGRTTFIIAHRISSLRHADEIIVLDQGKVIQRGTHNELLRQPGPYLKTYQIQYADMQTEAEKAPDKVEKEKGWVL</sequence>
<keyword evidence="7 9" id="KW-1133">Transmembrane helix</keyword>
<evidence type="ECO:0000256" key="8">
    <source>
        <dbReference type="ARBA" id="ARBA00023136"/>
    </source>
</evidence>
<dbReference type="InterPro" id="IPR036640">
    <property type="entry name" value="ABC1_TM_sf"/>
</dbReference>
<comment type="subcellular location">
    <subcellularLocation>
        <location evidence="1">Cell membrane</location>
        <topology evidence="1">Multi-pass membrane protein</topology>
    </subcellularLocation>
</comment>
<protein>
    <submittedName>
        <fullName evidence="12">ABC transporter ATP-binding protein</fullName>
    </submittedName>
</protein>
<keyword evidence="5" id="KW-0547">Nucleotide-binding</keyword>
<evidence type="ECO:0000259" key="10">
    <source>
        <dbReference type="PROSITE" id="PS50893"/>
    </source>
</evidence>
<dbReference type="FunFam" id="3.40.50.300:FF:000221">
    <property type="entry name" value="Multidrug ABC transporter ATP-binding protein"/>
    <property type="match status" value="1"/>
</dbReference>
<dbReference type="PANTHER" id="PTHR43394">
    <property type="entry name" value="ATP-DEPENDENT PERMEASE MDL1, MITOCHONDRIAL"/>
    <property type="match status" value="1"/>
</dbReference>
<dbReference type="AlphaFoldDB" id="A0A6B8RN72"/>
<dbReference type="GO" id="GO:0005886">
    <property type="term" value="C:plasma membrane"/>
    <property type="evidence" value="ECO:0007669"/>
    <property type="project" value="UniProtKB-SubCell"/>
</dbReference>
<feature type="transmembrane region" description="Helical" evidence="9">
    <location>
        <begin position="128"/>
        <end position="152"/>
    </location>
</feature>
<dbReference type="PROSITE" id="PS00211">
    <property type="entry name" value="ABC_TRANSPORTER_1"/>
    <property type="match status" value="1"/>
</dbReference>
<dbReference type="EMBL" id="CP034235">
    <property type="protein sequence ID" value="QGQ96808.1"/>
    <property type="molecule type" value="Genomic_DNA"/>
</dbReference>
<dbReference type="PANTHER" id="PTHR43394:SF1">
    <property type="entry name" value="ATP-BINDING CASSETTE SUB-FAMILY B MEMBER 10, MITOCHONDRIAL"/>
    <property type="match status" value="1"/>
</dbReference>
<accession>A0A6B8RN72</accession>
<evidence type="ECO:0000256" key="6">
    <source>
        <dbReference type="ARBA" id="ARBA00022840"/>
    </source>
</evidence>
<dbReference type="InterPro" id="IPR011527">
    <property type="entry name" value="ABC1_TM_dom"/>
</dbReference>
<dbReference type="GO" id="GO:0005524">
    <property type="term" value="F:ATP binding"/>
    <property type="evidence" value="ECO:0007669"/>
    <property type="project" value="UniProtKB-KW"/>
</dbReference>
<dbReference type="InterPro" id="IPR017871">
    <property type="entry name" value="ABC_transporter-like_CS"/>
</dbReference>
<keyword evidence="8 9" id="KW-0472">Membrane</keyword>
<gene>
    <name evidence="12" type="ORF">EHS13_18945</name>
</gene>
<dbReference type="RefSeq" id="WP_155701881.1">
    <property type="nucleotide sequence ID" value="NZ_CP034235.1"/>
</dbReference>
<feature type="domain" description="ABC transporter" evidence="10">
    <location>
        <begin position="337"/>
        <end position="571"/>
    </location>
</feature>
<feature type="transmembrane region" description="Helical" evidence="9">
    <location>
        <begin position="248"/>
        <end position="266"/>
    </location>
</feature>
<keyword evidence="4 9" id="KW-0812">Transmembrane</keyword>
<dbReference type="InterPro" id="IPR003439">
    <property type="entry name" value="ABC_transporter-like_ATP-bd"/>
</dbReference>
<evidence type="ECO:0000256" key="5">
    <source>
        <dbReference type="ARBA" id="ARBA00022741"/>
    </source>
</evidence>
<feature type="transmembrane region" description="Helical" evidence="9">
    <location>
        <begin position="56"/>
        <end position="75"/>
    </location>
</feature>
<keyword evidence="3" id="KW-1003">Cell membrane</keyword>
<dbReference type="Gene3D" id="3.40.50.300">
    <property type="entry name" value="P-loop containing nucleotide triphosphate hydrolases"/>
    <property type="match status" value="1"/>
</dbReference>
<dbReference type="InterPro" id="IPR003593">
    <property type="entry name" value="AAA+_ATPase"/>
</dbReference>
<dbReference type="GO" id="GO:0016887">
    <property type="term" value="F:ATP hydrolysis activity"/>
    <property type="evidence" value="ECO:0007669"/>
    <property type="project" value="InterPro"/>
</dbReference>
<feature type="transmembrane region" description="Helical" evidence="9">
    <location>
        <begin position="272"/>
        <end position="293"/>
    </location>
</feature>
<dbReference type="SUPFAM" id="SSF52540">
    <property type="entry name" value="P-loop containing nucleoside triphosphate hydrolases"/>
    <property type="match status" value="1"/>
</dbReference>
<dbReference type="GO" id="GO:0015421">
    <property type="term" value="F:ABC-type oligopeptide transporter activity"/>
    <property type="evidence" value="ECO:0007669"/>
    <property type="project" value="TreeGrafter"/>
</dbReference>
<name>A0A6B8RN72_9BACL</name>
<dbReference type="CDD" id="cd18542">
    <property type="entry name" value="ABC_6TM_YknU_like"/>
    <property type="match status" value="1"/>
</dbReference>
<evidence type="ECO:0000256" key="3">
    <source>
        <dbReference type="ARBA" id="ARBA00022475"/>
    </source>
</evidence>
<keyword evidence="2" id="KW-0813">Transport</keyword>
<dbReference type="SMART" id="SM00382">
    <property type="entry name" value="AAA"/>
    <property type="match status" value="1"/>
</dbReference>
<proteinExistence type="predicted"/>
<dbReference type="InterPro" id="IPR027417">
    <property type="entry name" value="P-loop_NTPase"/>
</dbReference>
<dbReference type="PROSITE" id="PS50929">
    <property type="entry name" value="ABC_TM1F"/>
    <property type="match status" value="1"/>
</dbReference>
<dbReference type="KEGG" id="ppsc:EHS13_18945"/>
<feature type="domain" description="ABC transmembrane type-1" evidence="11">
    <location>
        <begin position="19"/>
        <end position="301"/>
    </location>
</feature>
<evidence type="ECO:0000256" key="7">
    <source>
        <dbReference type="ARBA" id="ARBA00022989"/>
    </source>
</evidence>
<evidence type="ECO:0000256" key="2">
    <source>
        <dbReference type="ARBA" id="ARBA00022448"/>
    </source>
</evidence>
<reference evidence="13" key="1">
    <citation type="submission" date="2018-11" db="EMBL/GenBank/DDBJ databases">
        <title>Complete genome sequence of Paenibacillus sp. ML311-T8.</title>
        <authorList>
            <person name="Nam Y.-D."/>
            <person name="Kang J."/>
            <person name="Chung W.-H."/>
            <person name="Park Y.S."/>
        </authorList>
    </citation>
    <scope>NUCLEOTIDE SEQUENCE [LARGE SCALE GENOMIC DNA]</scope>
    <source>
        <strain evidence="13">ML311-T8</strain>
    </source>
</reference>
<keyword evidence="6 12" id="KW-0067">ATP-binding</keyword>
<evidence type="ECO:0000259" key="11">
    <source>
        <dbReference type="PROSITE" id="PS50929"/>
    </source>
</evidence>
<dbReference type="SUPFAM" id="SSF90123">
    <property type="entry name" value="ABC transporter transmembrane region"/>
    <property type="match status" value="1"/>
</dbReference>
<dbReference type="Pfam" id="PF00664">
    <property type="entry name" value="ABC_membrane"/>
    <property type="match status" value="1"/>
</dbReference>
<dbReference type="InterPro" id="IPR039421">
    <property type="entry name" value="Type_1_exporter"/>
</dbReference>
<dbReference type="Gene3D" id="1.20.1560.10">
    <property type="entry name" value="ABC transporter type 1, transmembrane domain"/>
    <property type="match status" value="1"/>
</dbReference>
<dbReference type="Pfam" id="PF00005">
    <property type="entry name" value="ABC_tran"/>
    <property type="match status" value="1"/>
</dbReference>
<dbReference type="Proteomes" id="UP000426246">
    <property type="component" value="Chromosome"/>
</dbReference>
<evidence type="ECO:0000256" key="9">
    <source>
        <dbReference type="SAM" id="Phobius"/>
    </source>
</evidence>
<evidence type="ECO:0000256" key="4">
    <source>
        <dbReference type="ARBA" id="ARBA00022692"/>
    </source>
</evidence>
<feature type="transmembrane region" description="Helical" evidence="9">
    <location>
        <begin position="158"/>
        <end position="176"/>
    </location>
</feature>
<dbReference type="OrthoDB" id="9770415at2"/>
<evidence type="ECO:0000256" key="1">
    <source>
        <dbReference type="ARBA" id="ARBA00004651"/>
    </source>
</evidence>
<dbReference type="PROSITE" id="PS50893">
    <property type="entry name" value="ABC_TRANSPORTER_2"/>
    <property type="match status" value="1"/>
</dbReference>